<dbReference type="FunFam" id="3.80.10.10:FF:001448">
    <property type="entry name" value="F-box/LRR protein"/>
    <property type="match status" value="1"/>
</dbReference>
<feature type="compositionally biased region" description="Low complexity" evidence="1">
    <location>
        <begin position="95"/>
        <end position="110"/>
    </location>
</feature>
<gene>
    <name evidence="3" type="ORF">KK1_031507</name>
</gene>
<dbReference type="PANTHER" id="PTHR13318:SF278">
    <property type="entry name" value="LEUCINE-RICH REPEAT DOMAIN, L DOMAIN-CONTAINING PROTEIN-RELATED"/>
    <property type="match status" value="1"/>
</dbReference>
<dbReference type="Gramene" id="C.cajan_33590.t">
    <property type="protein sequence ID" value="C.cajan_33590.t"/>
    <property type="gene ID" value="C.cajan_33590"/>
</dbReference>
<keyword evidence="4" id="KW-1185">Reference proteome</keyword>
<dbReference type="EMBL" id="KQ483544">
    <property type="protein sequence ID" value="KYP46861.1"/>
    <property type="molecule type" value="Genomic_DNA"/>
</dbReference>
<dbReference type="SUPFAM" id="SSF52047">
    <property type="entry name" value="RNI-like"/>
    <property type="match status" value="1"/>
</dbReference>
<protein>
    <submittedName>
        <fullName evidence="3">F-box/LRR-repeat protein 13</fullName>
    </submittedName>
</protein>
<dbReference type="GO" id="GO:0019005">
    <property type="term" value="C:SCF ubiquitin ligase complex"/>
    <property type="evidence" value="ECO:0007669"/>
    <property type="project" value="TreeGrafter"/>
</dbReference>
<evidence type="ECO:0000313" key="4">
    <source>
        <dbReference type="Proteomes" id="UP000075243"/>
    </source>
</evidence>
<dbReference type="InterPro" id="IPR006553">
    <property type="entry name" value="Leu-rich_rpt_Cys-con_subtyp"/>
</dbReference>
<name>A0A151RWE1_CAJCA</name>
<accession>A0A151RWE1</accession>
<feature type="domain" description="F-box/LRR-repeat protein 15-like leucin rich repeat" evidence="2">
    <location>
        <begin position="536"/>
        <end position="677"/>
    </location>
</feature>
<dbReference type="PANTHER" id="PTHR13318">
    <property type="entry name" value="PARTNER OF PAIRED, ISOFORM B-RELATED"/>
    <property type="match status" value="1"/>
</dbReference>
<dbReference type="OMA" id="YIDDCLN"/>
<evidence type="ECO:0000313" key="3">
    <source>
        <dbReference type="EMBL" id="KYP46861.1"/>
    </source>
</evidence>
<dbReference type="Pfam" id="PF25372">
    <property type="entry name" value="DUF7885"/>
    <property type="match status" value="1"/>
</dbReference>
<dbReference type="Gene3D" id="3.80.10.10">
    <property type="entry name" value="Ribonuclease Inhibitor"/>
    <property type="match status" value="3"/>
</dbReference>
<feature type="region of interest" description="Disordered" evidence="1">
    <location>
        <begin position="1"/>
        <end position="167"/>
    </location>
</feature>
<dbReference type="AlphaFoldDB" id="A0A151RWE1"/>
<feature type="region of interest" description="Disordered" evidence="1">
    <location>
        <begin position="237"/>
        <end position="262"/>
    </location>
</feature>
<dbReference type="InterPro" id="IPR057207">
    <property type="entry name" value="FBXL15_LRR"/>
</dbReference>
<dbReference type="InterPro" id="IPR032675">
    <property type="entry name" value="LRR_dom_sf"/>
</dbReference>
<evidence type="ECO:0000256" key="1">
    <source>
        <dbReference type="SAM" id="MobiDB-lite"/>
    </source>
</evidence>
<dbReference type="GO" id="GO:0031146">
    <property type="term" value="P:SCF-dependent proteasomal ubiquitin-dependent protein catabolic process"/>
    <property type="evidence" value="ECO:0007669"/>
    <property type="project" value="TreeGrafter"/>
</dbReference>
<feature type="compositionally biased region" description="Acidic residues" evidence="1">
    <location>
        <begin position="156"/>
        <end position="166"/>
    </location>
</feature>
<dbReference type="Proteomes" id="UP000075243">
    <property type="component" value="Unassembled WGS sequence"/>
</dbReference>
<dbReference type="FunFam" id="3.80.10.10:FF:000777">
    <property type="entry name" value="RNI-like superfamily protein"/>
    <property type="match status" value="1"/>
</dbReference>
<organism evidence="3 4">
    <name type="scientific">Cajanus cajan</name>
    <name type="common">Pigeon pea</name>
    <name type="synonym">Cajanus indicus</name>
    <dbReference type="NCBI Taxonomy" id="3821"/>
    <lineage>
        <taxon>Eukaryota</taxon>
        <taxon>Viridiplantae</taxon>
        <taxon>Streptophyta</taxon>
        <taxon>Embryophyta</taxon>
        <taxon>Tracheophyta</taxon>
        <taxon>Spermatophyta</taxon>
        <taxon>Magnoliopsida</taxon>
        <taxon>eudicotyledons</taxon>
        <taxon>Gunneridae</taxon>
        <taxon>Pentapetalae</taxon>
        <taxon>rosids</taxon>
        <taxon>fabids</taxon>
        <taxon>Fabales</taxon>
        <taxon>Fabaceae</taxon>
        <taxon>Papilionoideae</taxon>
        <taxon>50 kb inversion clade</taxon>
        <taxon>NPAAA clade</taxon>
        <taxon>indigoferoid/millettioid clade</taxon>
        <taxon>Phaseoleae</taxon>
        <taxon>Cajanus</taxon>
    </lineage>
</organism>
<proteinExistence type="predicted"/>
<feature type="compositionally biased region" description="Basic and acidic residues" evidence="1">
    <location>
        <begin position="85"/>
        <end position="94"/>
    </location>
</feature>
<sequence length="719" mass="78118">MVQTPKSSKPEAISPLTPAQTREPSSLPLRRRSLRLAPAADSAARVSAGSQGGQKGNGFLNLRSGKKVLKRTMTDDSEPQVQKANNHDLPEKTADVAVAADSNVNLVADNSDPAATPARVSTGDRKRKTDSTGSQQEGFLNLRSGKKPLKRPITNDSEEQGNDDDVAVAVDDNVVTPESRAENSGINVDVIADNVASRVRTRSRSSNGGERGSGSGYRMERFHDIARENASRFAHFLPEEEPDDRSAPVPEPAPEEIEDWPGPFSTAMKIIRDRGTKLQNAETSSQARLCESIAWVPEAKKGNVGVGVSVPSLQEMCLNILAKNVDAIASLDSVPDALRHRLSHLLCDSRRINNHFLELLVRGTPTEIRLRDCSWLTEEQFTECFRTCDTGKLVVLQLDQCGRCLPDYVIVATLAQSPRHLSRLTTLSLSGACRLSDGGLRELVSSAPALRSINLSQCSLLTSASIYILAESLRSLLKELYLDDCQGIDAALIVPALIELEHIEVLSVAGIQTVCDEFVKNYIVARGQNMKELVLKDCTNLTDVSIKVIVEHCPGLCVLDLMNLSKLTDLSVGYLANGCRTLHTLKLCRNPFSDEAIAAFVETTGGSLKELSLNNIKKVGYHSTISLANHAKNLYSLDLSWCRNLTDNALGLIVDSCLALRLLKLFGCSQVTDAFVNGHSNPQIQIIGLKMSPVLQHVKVPNPHQGALNYSSVSVVDMV</sequence>
<reference evidence="3" key="1">
    <citation type="journal article" date="2012" name="Nat. Biotechnol.">
        <title>Draft genome sequence of pigeonpea (Cajanus cajan), an orphan legume crop of resource-poor farmers.</title>
        <authorList>
            <person name="Varshney R.K."/>
            <person name="Chen W."/>
            <person name="Li Y."/>
            <person name="Bharti A.K."/>
            <person name="Saxena R.K."/>
            <person name="Schlueter J.A."/>
            <person name="Donoghue M.T."/>
            <person name="Azam S."/>
            <person name="Fan G."/>
            <person name="Whaley A.M."/>
            <person name="Farmer A.D."/>
            <person name="Sheridan J."/>
            <person name="Iwata A."/>
            <person name="Tuteja R."/>
            <person name="Penmetsa R.V."/>
            <person name="Wu W."/>
            <person name="Upadhyaya H.D."/>
            <person name="Yang S.P."/>
            <person name="Shah T."/>
            <person name="Saxena K.B."/>
            <person name="Michael T."/>
            <person name="McCombie W.R."/>
            <person name="Yang B."/>
            <person name="Zhang G."/>
            <person name="Yang H."/>
            <person name="Wang J."/>
            <person name="Spillane C."/>
            <person name="Cook D.R."/>
            <person name="May G.D."/>
            <person name="Xu X."/>
            <person name="Jackson S.A."/>
        </authorList>
    </citation>
    <scope>NUCLEOTIDE SEQUENCE [LARGE SCALE GENOMIC DNA]</scope>
</reference>
<dbReference type="OrthoDB" id="10257471at2759"/>
<feature type="compositionally biased region" description="Low complexity" evidence="1">
    <location>
        <begin position="35"/>
        <end position="49"/>
    </location>
</feature>
<feature type="region of interest" description="Disordered" evidence="1">
    <location>
        <begin position="198"/>
        <end position="217"/>
    </location>
</feature>
<evidence type="ECO:0000259" key="2">
    <source>
        <dbReference type="Pfam" id="PF25372"/>
    </source>
</evidence>
<dbReference type="SMART" id="SM00367">
    <property type="entry name" value="LRR_CC"/>
    <property type="match status" value="8"/>
</dbReference>